<comment type="caution">
    <text evidence="1">The sequence shown here is derived from an EMBL/GenBank/DDBJ whole genome shotgun (WGS) entry which is preliminary data.</text>
</comment>
<dbReference type="EMBL" id="AFZG01000035">
    <property type="protein sequence ID" value="EHL18918.1"/>
    <property type="molecule type" value="Genomic_DNA"/>
</dbReference>
<reference evidence="1 2" key="1">
    <citation type="submission" date="2011-08" db="EMBL/GenBank/DDBJ databases">
        <title>The Genome Sequence of Eubacteriaceae bacterium CM5.</title>
        <authorList>
            <consortium name="The Broad Institute Genome Sequencing Platform"/>
            <person name="Earl A."/>
            <person name="Ward D."/>
            <person name="Feldgarden M."/>
            <person name="Gevers D."/>
            <person name="Sizova M."/>
            <person name="Hazen A."/>
            <person name="Epstein S."/>
            <person name="Young S.K."/>
            <person name="Zeng Q."/>
            <person name="Gargeya S."/>
            <person name="Fitzgerald M."/>
            <person name="Haas B."/>
            <person name="Abouelleil A."/>
            <person name="Alvarado L."/>
            <person name="Arachchi H.M."/>
            <person name="Berlin A."/>
            <person name="Brown A."/>
            <person name="Chapman S.B."/>
            <person name="Chen Z."/>
            <person name="Dunbar C."/>
            <person name="Freedman E."/>
            <person name="Gearin G."/>
            <person name="Gellesch M."/>
            <person name="Goldberg J."/>
            <person name="Griggs A."/>
            <person name="Gujja S."/>
            <person name="Heiman D."/>
            <person name="Howarth C."/>
            <person name="Larson L."/>
            <person name="Lui A."/>
            <person name="MacDonald P.J.P."/>
            <person name="Montmayeur A."/>
            <person name="Murphy C."/>
            <person name="Neiman D."/>
            <person name="Pearson M."/>
            <person name="Priest M."/>
            <person name="Roberts A."/>
            <person name="Saif S."/>
            <person name="Shea T."/>
            <person name="Shenoy N."/>
            <person name="Sisk P."/>
            <person name="Stolte C."/>
            <person name="Sykes S."/>
            <person name="Wortman J."/>
            <person name="Nusbaum C."/>
            <person name="Birren B."/>
        </authorList>
    </citation>
    <scope>NUCLEOTIDE SEQUENCE [LARGE SCALE GENOMIC DNA]</scope>
    <source>
        <strain evidence="1 2">CM5</strain>
    </source>
</reference>
<sequence>MDLEEELITTEEFERFRKNYLLKIREIEKQIITKQKTIEELTEKLKIRVVLFPILFLM</sequence>
<evidence type="ECO:0000313" key="2">
    <source>
        <dbReference type="Proteomes" id="UP000003379"/>
    </source>
</evidence>
<accession>G9XDP2</accession>
<gene>
    <name evidence="1" type="ORF">HMPREF9628_01915</name>
</gene>
<protein>
    <submittedName>
        <fullName evidence="1">Uncharacterized protein</fullName>
    </submittedName>
</protein>
<dbReference type="AlphaFoldDB" id="G9XDP2"/>
<organism evidence="1 2">
    <name type="scientific">Peptoanaerobacter stomatis</name>
    <dbReference type="NCBI Taxonomy" id="796937"/>
    <lineage>
        <taxon>Bacteria</taxon>
        <taxon>Bacillati</taxon>
        <taxon>Bacillota</taxon>
        <taxon>Clostridia</taxon>
        <taxon>Peptostreptococcales</taxon>
        <taxon>Filifactoraceae</taxon>
        <taxon>Peptoanaerobacter</taxon>
    </lineage>
</organism>
<evidence type="ECO:0000313" key="1">
    <source>
        <dbReference type="EMBL" id="EHL18918.1"/>
    </source>
</evidence>
<name>G9XDP2_9FIRM</name>
<proteinExistence type="predicted"/>
<dbReference type="HOGENOM" id="CLU_2975276_0_0_9"/>
<dbReference type="Proteomes" id="UP000003379">
    <property type="component" value="Unassembled WGS sequence"/>
</dbReference>